<dbReference type="InterPro" id="IPR016181">
    <property type="entry name" value="Acyl_CoA_acyltransferase"/>
</dbReference>
<dbReference type="InterPro" id="IPR031165">
    <property type="entry name" value="GNAT_YJDJ"/>
</dbReference>
<keyword evidence="3" id="KW-0012">Acyltransferase</keyword>
<dbReference type="SUPFAM" id="SSF55729">
    <property type="entry name" value="Acyl-CoA N-acyltransferases (Nat)"/>
    <property type="match status" value="1"/>
</dbReference>
<accession>A0AB39V6U6</accession>
<gene>
    <name evidence="3" type="ORF">AB8B28_04540</name>
</gene>
<dbReference type="PANTHER" id="PTHR31435:SF10">
    <property type="entry name" value="BSR4717 PROTEIN"/>
    <property type="match status" value="1"/>
</dbReference>
<sequence length="92" mass="10458">MEIRHVVNEGFFIFGKNGDELAKLTYRKEGEKLYFESTVVLPELRGQGIAGKLFDAGVEYARENGYKIVPVCSYIVKKFESGKYDDLDDLKA</sequence>
<protein>
    <submittedName>
        <fullName evidence="3">GNAT family N-acetyltransferase</fullName>
        <ecNumber evidence="3">2.3.1.-</ecNumber>
    </submittedName>
</protein>
<dbReference type="CDD" id="cd04301">
    <property type="entry name" value="NAT_SF"/>
    <property type="match status" value="1"/>
</dbReference>
<dbReference type="EC" id="2.3.1.-" evidence="3"/>
<dbReference type="InterPro" id="IPR045057">
    <property type="entry name" value="Gcn5-rel_NAT"/>
</dbReference>
<name>A0AB39V6U6_9FUSO</name>
<dbReference type="Pfam" id="PF14542">
    <property type="entry name" value="Acetyltransf_CG"/>
    <property type="match status" value="1"/>
</dbReference>
<proteinExistence type="predicted"/>
<organism evidence="3">
    <name type="scientific">Leptotrichia alba</name>
    <dbReference type="NCBI Taxonomy" id="3239304"/>
    <lineage>
        <taxon>Bacteria</taxon>
        <taxon>Fusobacteriati</taxon>
        <taxon>Fusobacteriota</taxon>
        <taxon>Fusobacteriia</taxon>
        <taxon>Fusobacteriales</taxon>
        <taxon>Leptotrichiaceae</taxon>
        <taxon>Leptotrichia</taxon>
    </lineage>
</organism>
<dbReference type="Gene3D" id="3.40.630.30">
    <property type="match status" value="1"/>
</dbReference>
<dbReference type="PROSITE" id="PS51729">
    <property type="entry name" value="GNAT_YJDJ"/>
    <property type="match status" value="1"/>
</dbReference>
<dbReference type="PROSITE" id="PS51186">
    <property type="entry name" value="GNAT"/>
    <property type="match status" value="1"/>
</dbReference>
<evidence type="ECO:0000259" key="2">
    <source>
        <dbReference type="PROSITE" id="PS51729"/>
    </source>
</evidence>
<dbReference type="PANTHER" id="PTHR31435">
    <property type="entry name" value="PROTEIN NATD1"/>
    <property type="match status" value="1"/>
</dbReference>
<keyword evidence="3" id="KW-0808">Transferase</keyword>
<feature type="domain" description="N-acetyltransferase" evidence="1">
    <location>
        <begin position="1"/>
        <end position="92"/>
    </location>
</feature>
<dbReference type="RefSeq" id="WP_369717085.1">
    <property type="nucleotide sequence ID" value="NZ_CP165647.1"/>
</dbReference>
<dbReference type="InterPro" id="IPR000182">
    <property type="entry name" value="GNAT_dom"/>
</dbReference>
<evidence type="ECO:0000259" key="1">
    <source>
        <dbReference type="PROSITE" id="PS51186"/>
    </source>
</evidence>
<dbReference type="AlphaFoldDB" id="A0AB39V6U6"/>
<feature type="domain" description="N-acetyltransferase" evidence="2">
    <location>
        <begin position="4"/>
        <end position="92"/>
    </location>
</feature>
<dbReference type="GO" id="GO:0016747">
    <property type="term" value="F:acyltransferase activity, transferring groups other than amino-acyl groups"/>
    <property type="evidence" value="ECO:0007669"/>
    <property type="project" value="InterPro"/>
</dbReference>
<dbReference type="EMBL" id="CP165647">
    <property type="protein sequence ID" value="XDU63120.1"/>
    <property type="molecule type" value="Genomic_DNA"/>
</dbReference>
<dbReference type="KEGG" id="lala:AB8B28_04540"/>
<reference evidence="3" key="1">
    <citation type="submission" date="2024-07" db="EMBL/GenBank/DDBJ databases">
        <authorList>
            <person name="Li X.-J."/>
            <person name="Wang X."/>
        </authorList>
    </citation>
    <scope>NUCLEOTIDE SEQUENCE</scope>
    <source>
        <strain evidence="3">HSP-536</strain>
    </source>
</reference>
<evidence type="ECO:0000313" key="3">
    <source>
        <dbReference type="EMBL" id="XDU63120.1"/>
    </source>
</evidence>